<keyword evidence="4" id="KW-0808">Transferase</keyword>
<dbReference type="Proteomes" id="UP001317259">
    <property type="component" value="Unassembled WGS sequence"/>
</dbReference>
<name>A0ABT0FLU7_9ACTN</name>
<evidence type="ECO:0000256" key="1">
    <source>
        <dbReference type="ARBA" id="ARBA00000085"/>
    </source>
</evidence>
<dbReference type="InterPro" id="IPR036890">
    <property type="entry name" value="HATPase_C_sf"/>
</dbReference>
<keyword evidence="9" id="KW-0812">Transmembrane</keyword>
<evidence type="ECO:0000256" key="8">
    <source>
        <dbReference type="ARBA" id="ARBA00023012"/>
    </source>
</evidence>
<dbReference type="InterPro" id="IPR003594">
    <property type="entry name" value="HATPase_dom"/>
</dbReference>
<dbReference type="RefSeq" id="WP_242381811.1">
    <property type="nucleotide sequence ID" value="NZ_JAKRKC020000001.1"/>
</dbReference>
<dbReference type="Pfam" id="PF07730">
    <property type="entry name" value="HisKA_3"/>
    <property type="match status" value="1"/>
</dbReference>
<evidence type="ECO:0000256" key="9">
    <source>
        <dbReference type="SAM" id="Phobius"/>
    </source>
</evidence>
<feature type="transmembrane region" description="Helical" evidence="9">
    <location>
        <begin position="104"/>
        <end position="122"/>
    </location>
</feature>
<evidence type="ECO:0000256" key="5">
    <source>
        <dbReference type="ARBA" id="ARBA00022741"/>
    </source>
</evidence>
<accession>A0ABT0FLU7</accession>
<evidence type="ECO:0000313" key="11">
    <source>
        <dbReference type="EMBL" id="MCK2213297.1"/>
    </source>
</evidence>
<comment type="catalytic activity">
    <reaction evidence="1">
        <text>ATP + protein L-histidine = ADP + protein N-phospho-L-histidine.</text>
        <dbReference type="EC" id="2.7.13.3"/>
    </reaction>
</comment>
<reference evidence="11 12" key="1">
    <citation type="submission" date="2022-04" db="EMBL/GenBank/DDBJ databases">
        <title>Genome draft of Actinomadura sp. ATCC 31491.</title>
        <authorList>
            <person name="Shi X."/>
            <person name="Du Y."/>
        </authorList>
    </citation>
    <scope>NUCLEOTIDE SEQUENCE [LARGE SCALE GENOMIC DNA]</scope>
    <source>
        <strain evidence="11 12">ATCC 31491</strain>
    </source>
</reference>
<dbReference type="Pfam" id="PF02518">
    <property type="entry name" value="HATPase_c"/>
    <property type="match status" value="1"/>
</dbReference>
<dbReference type="Gene3D" id="3.30.565.10">
    <property type="entry name" value="Histidine kinase-like ATPase, C-terminal domain"/>
    <property type="match status" value="1"/>
</dbReference>
<sequence>MAERPSTSRSRLGSVGLDAGAACVCVLAFWLPLDGRPGPYMSGGLIVLFFGGMLLRSLLPLVAVGVVTVVTITGLALGLAADPFVAVAWTLYPVAVTWGTPRSLSIVKAAAGLVVIAIALFGTADGASGVLRFIMLSLLALAGSWLLGGTTRRAVLEAEHATRAESQAAVAAERLRVVRELHDVVSHSLGTIAVTAGVAARVGADDPGRLRDRLERIEVVSRQALDELRTTLTFVRVGEEGAERRPQPGVGDLLDLAERARGGGVRVSMTVTGVDTVSPSIGLAVYRVVQEGLTNAVRHASGAHCAVTVCGRGGDVLVTVADDGAGPRTPHGEPGYGLVGLRERVELLGGGFAAGPRPGGGFEVRATIPLPEAVAHE</sequence>
<dbReference type="InterPro" id="IPR011712">
    <property type="entry name" value="Sig_transdc_His_kin_sub3_dim/P"/>
</dbReference>
<feature type="transmembrane region" description="Helical" evidence="9">
    <location>
        <begin position="129"/>
        <end position="147"/>
    </location>
</feature>
<dbReference type="CDD" id="cd16917">
    <property type="entry name" value="HATPase_UhpB-NarQ-NarX-like"/>
    <property type="match status" value="1"/>
</dbReference>
<proteinExistence type="predicted"/>
<keyword evidence="5" id="KW-0547">Nucleotide-binding</keyword>
<dbReference type="PANTHER" id="PTHR24421">
    <property type="entry name" value="NITRATE/NITRITE SENSOR PROTEIN NARX-RELATED"/>
    <property type="match status" value="1"/>
</dbReference>
<keyword evidence="3" id="KW-0597">Phosphoprotein</keyword>
<evidence type="ECO:0000256" key="4">
    <source>
        <dbReference type="ARBA" id="ARBA00022679"/>
    </source>
</evidence>
<dbReference type="EMBL" id="JAKRKC020000001">
    <property type="protein sequence ID" value="MCK2213297.1"/>
    <property type="molecule type" value="Genomic_DNA"/>
</dbReference>
<dbReference type="InterPro" id="IPR050482">
    <property type="entry name" value="Sensor_HK_TwoCompSys"/>
</dbReference>
<feature type="transmembrane region" description="Helical" evidence="9">
    <location>
        <begin position="37"/>
        <end position="55"/>
    </location>
</feature>
<keyword evidence="7" id="KW-0067">ATP-binding</keyword>
<evidence type="ECO:0000256" key="7">
    <source>
        <dbReference type="ARBA" id="ARBA00022840"/>
    </source>
</evidence>
<dbReference type="Gene3D" id="1.20.5.1930">
    <property type="match status" value="1"/>
</dbReference>
<feature type="transmembrane region" description="Helical" evidence="9">
    <location>
        <begin position="62"/>
        <end position="92"/>
    </location>
</feature>
<feature type="domain" description="Histidine kinase/HSP90-like ATPase" evidence="10">
    <location>
        <begin position="280"/>
        <end position="372"/>
    </location>
</feature>
<evidence type="ECO:0000259" key="10">
    <source>
        <dbReference type="SMART" id="SM00387"/>
    </source>
</evidence>
<keyword evidence="8" id="KW-0902">Two-component regulatory system</keyword>
<gene>
    <name evidence="11" type="ORF">MF672_005725</name>
</gene>
<feature type="transmembrane region" description="Helical" evidence="9">
    <location>
        <begin position="12"/>
        <end position="31"/>
    </location>
</feature>
<keyword evidence="9" id="KW-1133">Transmembrane helix</keyword>
<dbReference type="GO" id="GO:0016301">
    <property type="term" value="F:kinase activity"/>
    <property type="evidence" value="ECO:0007669"/>
    <property type="project" value="UniProtKB-KW"/>
</dbReference>
<evidence type="ECO:0000256" key="2">
    <source>
        <dbReference type="ARBA" id="ARBA00012438"/>
    </source>
</evidence>
<keyword evidence="12" id="KW-1185">Reference proteome</keyword>
<dbReference type="SMART" id="SM00387">
    <property type="entry name" value="HATPase_c"/>
    <property type="match status" value="1"/>
</dbReference>
<keyword evidence="6 11" id="KW-0418">Kinase</keyword>
<evidence type="ECO:0000313" key="12">
    <source>
        <dbReference type="Proteomes" id="UP001317259"/>
    </source>
</evidence>
<evidence type="ECO:0000256" key="6">
    <source>
        <dbReference type="ARBA" id="ARBA00022777"/>
    </source>
</evidence>
<protein>
    <recommendedName>
        <fullName evidence="2">histidine kinase</fullName>
        <ecNumber evidence="2">2.7.13.3</ecNumber>
    </recommendedName>
</protein>
<keyword evidence="9" id="KW-0472">Membrane</keyword>
<organism evidence="11 12">
    <name type="scientific">Actinomadura luzonensis</name>
    <dbReference type="NCBI Taxonomy" id="2805427"/>
    <lineage>
        <taxon>Bacteria</taxon>
        <taxon>Bacillati</taxon>
        <taxon>Actinomycetota</taxon>
        <taxon>Actinomycetes</taxon>
        <taxon>Streptosporangiales</taxon>
        <taxon>Thermomonosporaceae</taxon>
        <taxon>Actinomadura</taxon>
    </lineage>
</organism>
<dbReference type="PANTHER" id="PTHR24421:SF10">
    <property type="entry name" value="NITRATE_NITRITE SENSOR PROTEIN NARQ"/>
    <property type="match status" value="1"/>
</dbReference>
<comment type="caution">
    <text evidence="11">The sequence shown here is derived from an EMBL/GenBank/DDBJ whole genome shotgun (WGS) entry which is preliminary data.</text>
</comment>
<dbReference type="EC" id="2.7.13.3" evidence="2"/>
<evidence type="ECO:0000256" key="3">
    <source>
        <dbReference type="ARBA" id="ARBA00022553"/>
    </source>
</evidence>
<dbReference type="SUPFAM" id="SSF55874">
    <property type="entry name" value="ATPase domain of HSP90 chaperone/DNA topoisomerase II/histidine kinase"/>
    <property type="match status" value="1"/>
</dbReference>